<dbReference type="Proteomes" id="UP000298061">
    <property type="component" value="Unassembled WGS sequence"/>
</dbReference>
<organism evidence="1 2">
    <name type="scientific">Hericium alpestre</name>
    <dbReference type="NCBI Taxonomy" id="135208"/>
    <lineage>
        <taxon>Eukaryota</taxon>
        <taxon>Fungi</taxon>
        <taxon>Dikarya</taxon>
        <taxon>Basidiomycota</taxon>
        <taxon>Agaricomycotina</taxon>
        <taxon>Agaricomycetes</taxon>
        <taxon>Russulales</taxon>
        <taxon>Hericiaceae</taxon>
        <taxon>Hericium</taxon>
    </lineage>
</organism>
<dbReference type="AlphaFoldDB" id="A0A4Y9ZMX4"/>
<accession>A0A4Y9ZMX4</accession>
<gene>
    <name evidence="1" type="ORF">EWM64_g7806</name>
</gene>
<dbReference type="EMBL" id="SFCI01001282">
    <property type="protein sequence ID" value="TFY76206.1"/>
    <property type="molecule type" value="Genomic_DNA"/>
</dbReference>
<keyword evidence="2" id="KW-1185">Reference proteome</keyword>
<comment type="caution">
    <text evidence="1">The sequence shown here is derived from an EMBL/GenBank/DDBJ whole genome shotgun (WGS) entry which is preliminary data.</text>
</comment>
<dbReference type="OrthoDB" id="3138711at2759"/>
<evidence type="ECO:0000313" key="1">
    <source>
        <dbReference type="EMBL" id="TFY76206.1"/>
    </source>
</evidence>
<name>A0A4Y9ZMX4_9AGAM</name>
<reference evidence="1 2" key="1">
    <citation type="submission" date="2019-02" db="EMBL/GenBank/DDBJ databases">
        <title>Genome sequencing of the rare red list fungi Hericium alpestre (H. flagellum).</title>
        <authorList>
            <person name="Buettner E."/>
            <person name="Kellner H."/>
        </authorList>
    </citation>
    <scope>NUCLEOTIDE SEQUENCE [LARGE SCALE GENOMIC DNA]</scope>
    <source>
        <strain evidence="1 2">DSM 108284</strain>
    </source>
</reference>
<protein>
    <submittedName>
        <fullName evidence="1">Uncharacterized protein</fullName>
    </submittedName>
</protein>
<evidence type="ECO:0000313" key="2">
    <source>
        <dbReference type="Proteomes" id="UP000298061"/>
    </source>
</evidence>
<proteinExistence type="predicted"/>
<sequence>MQERYLGPTLEVLNRDFFDPMLGLPPLRAYIADVEHGPMRIALISMNDPHDDTLEWCSSKETFDVRTHKKCFGIAIFLVKCPSYLVQLGALTYLQRPGVIRPQAFPPPSPINLEAPPIVRCAIKAFLSQSQQMHCVYGMITDEITSVVFDETDGVTGGLSPVRVVAEALSTTKAPIRLTLAMLANEVARKSKGFSGPSAIHVLQGALPPLRSPEELELNVLARRHFRDFDLFTMQRSEEECMETYLLLNETDSVVAFYHGDLLTPTIRYRRRH</sequence>